<organism evidence="2">
    <name type="scientific">human gut metagenome</name>
    <dbReference type="NCBI Taxonomy" id="408170"/>
    <lineage>
        <taxon>unclassified sequences</taxon>
        <taxon>metagenomes</taxon>
        <taxon>organismal metagenomes</taxon>
    </lineage>
</organism>
<gene>
    <name evidence="2" type="ORF">LEA_20426</name>
</gene>
<proteinExistence type="predicted"/>
<name>K1RHE0_9ZZZZ</name>
<evidence type="ECO:0000313" key="2">
    <source>
        <dbReference type="EMBL" id="EKC44908.1"/>
    </source>
</evidence>
<comment type="caution">
    <text evidence="2">The sequence shown here is derived from an EMBL/GenBank/DDBJ whole genome shotgun (WGS) entry which is preliminary data.</text>
</comment>
<sequence length="88" mass="9948">KLQGLSHEVTVFGEPLQRAVNRPVTKDEIEKRLRKMGNTNYKLTDFSIILDDDSFVPMGEIAKLKREALAAFEREAVSGRSVEEQKTA</sequence>
<feature type="domain" description="Peptidase U32 collagenase" evidence="1">
    <location>
        <begin position="10"/>
        <end position="75"/>
    </location>
</feature>
<reference evidence="2" key="1">
    <citation type="journal article" date="2013" name="Environ. Microbiol.">
        <title>Microbiota from the distal guts of lean and obese adolescents exhibit partial functional redundancy besides clear differences in community structure.</title>
        <authorList>
            <person name="Ferrer M."/>
            <person name="Ruiz A."/>
            <person name="Lanza F."/>
            <person name="Haange S.B."/>
            <person name="Oberbach A."/>
            <person name="Till H."/>
            <person name="Bargiela R."/>
            <person name="Campoy C."/>
            <person name="Segura M.T."/>
            <person name="Richter M."/>
            <person name="von Bergen M."/>
            <person name="Seifert J."/>
            <person name="Suarez A."/>
        </authorList>
    </citation>
    <scope>NUCLEOTIDE SEQUENCE</scope>
</reference>
<accession>K1RHE0</accession>
<dbReference type="Pfam" id="PF12392">
    <property type="entry name" value="DUF3656"/>
    <property type="match status" value="1"/>
</dbReference>
<dbReference type="EMBL" id="AJWY01014039">
    <property type="protein sequence ID" value="EKC44908.1"/>
    <property type="molecule type" value="Genomic_DNA"/>
</dbReference>
<feature type="non-terminal residue" evidence="2">
    <location>
        <position position="1"/>
    </location>
</feature>
<protein>
    <recommendedName>
        <fullName evidence="1">Peptidase U32 collagenase domain-containing protein</fullName>
    </recommendedName>
</protein>
<dbReference type="InterPro" id="IPR020988">
    <property type="entry name" value="Pept_U32_collagenase"/>
</dbReference>
<dbReference type="AlphaFoldDB" id="K1RHE0"/>
<evidence type="ECO:0000259" key="1">
    <source>
        <dbReference type="Pfam" id="PF12392"/>
    </source>
</evidence>